<reference evidence="2" key="1">
    <citation type="submission" date="2020-04" db="EMBL/GenBank/DDBJ databases">
        <authorList>
            <person name="Alioto T."/>
            <person name="Alioto T."/>
            <person name="Gomez Garrido J."/>
        </authorList>
    </citation>
    <scope>NUCLEOTIDE SEQUENCE</scope>
    <source>
        <strain evidence="2">A484AB</strain>
    </source>
</reference>
<comment type="caution">
    <text evidence="2">The sequence shown here is derived from an EMBL/GenBank/DDBJ whole genome shotgun (WGS) entry which is preliminary data.</text>
</comment>
<keyword evidence="3" id="KW-1185">Reference proteome</keyword>
<evidence type="ECO:0000256" key="1">
    <source>
        <dbReference type="SAM" id="MobiDB-lite"/>
    </source>
</evidence>
<feature type="region of interest" description="Disordered" evidence="1">
    <location>
        <begin position="70"/>
        <end position="148"/>
    </location>
</feature>
<evidence type="ECO:0000313" key="2">
    <source>
        <dbReference type="EMBL" id="CAB4016611.1"/>
    </source>
</evidence>
<dbReference type="Proteomes" id="UP001152795">
    <property type="component" value="Unassembled WGS sequence"/>
</dbReference>
<accession>A0A6S7JIY3</accession>
<organism evidence="2 3">
    <name type="scientific">Paramuricea clavata</name>
    <name type="common">Red gorgonian</name>
    <name type="synonym">Violescent sea-whip</name>
    <dbReference type="NCBI Taxonomy" id="317549"/>
    <lineage>
        <taxon>Eukaryota</taxon>
        <taxon>Metazoa</taxon>
        <taxon>Cnidaria</taxon>
        <taxon>Anthozoa</taxon>
        <taxon>Octocorallia</taxon>
        <taxon>Malacalcyonacea</taxon>
        <taxon>Plexauridae</taxon>
        <taxon>Paramuricea</taxon>
    </lineage>
</organism>
<gene>
    <name evidence="2" type="ORF">PACLA_8A049125</name>
</gene>
<proteinExistence type="predicted"/>
<feature type="compositionally biased region" description="Polar residues" evidence="1">
    <location>
        <begin position="1"/>
        <end position="16"/>
    </location>
</feature>
<feature type="compositionally biased region" description="Basic and acidic residues" evidence="1">
    <location>
        <begin position="139"/>
        <end position="148"/>
    </location>
</feature>
<dbReference type="EMBL" id="CACRXK020009186">
    <property type="protein sequence ID" value="CAB4016611.1"/>
    <property type="molecule type" value="Genomic_DNA"/>
</dbReference>
<name>A0A6S7JIY3_PARCT</name>
<dbReference type="AlphaFoldDB" id="A0A6S7JIY3"/>
<feature type="region of interest" description="Disordered" evidence="1">
    <location>
        <begin position="1"/>
        <end position="35"/>
    </location>
</feature>
<sequence length="193" mass="22036">MEQAHQIASQKASKASTKGKRQFDKKARAKGTNVPVYEVKRESGLGTPRVLHRNLLLPCPYLCDESENDQDREVKKTMQPALRNENPILRENESEEQNVDNVQEVDLLDDNNVDGNQGIDAPPDDNREQTEVPVQQTERPQRLRRPPERLEYYEPGQPGYVQPIAVCTMCAQRCQSQLPYAPVTCWPLPSDRK</sequence>
<protein>
    <submittedName>
        <fullName evidence="2">Uncharacterized protein</fullName>
    </submittedName>
</protein>
<evidence type="ECO:0000313" key="3">
    <source>
        <dbReference type="Proteomes" id="UP001152795"/>
    </source>
</evidence>